<dbReference type="Gene3D" id="3.30.70.590">
    <property type="entry name" value="Poly(A) polymerase predicted RNA binding domain"/>
    <property type="match status" value="1"/>
</dbReference>
<dbReference type="Pfam" id="PF09949">
    <property type="entry name" value="APP1_cat"/>
    <property type="match status" value="1"/>
</dbReference>
<comment type="subcellular location">
    <subcellularLocation>
        <location evidence="3">Nucleus</location>
    </subcellularLocation>
</comment>
<proteinExistence type="inferred from homology"/>
<dbReference type="Pfam" id="PF04926">
    <property type="entry name" value="PAP_RNA-bind"/>
    <property type="match status" value="1"/>
</dbReference>
<dbReference type="CDD" id="cd05402">
    <property type="entry name" value="NT_PAP_TUTase"/>
    <property type="match status" value="1"/>
</dbReference>
<name>A0A8H4RZN6_9HELO</name>
<accession>A0A8H4RZN6</accession>
<evidence type="ECO:0000313" key="19">
    <source>
        <dbReference type="EMBL" id="KAF4637899.1"/>
    </source>
</evidence>
<feature type="domain" description="Poly(A) polymerase central" evidence="16">
    <location>
        <begin position="212"/>
        <end position="372"/>
    </location>
</feature>
<feature type="region of interest" description="Disordered" evidence="13">
    <location>
        <begin position="1387"/>
        <end position="1439"/>
    </location>
</feature>
<dbReference type="GO" id="GO:0003723">
    <property type="term" value="F:RNA binding"/>
    <property type="evidence" value="ECO:0007669"/>
    <property type="project" value="InterPro"/>
</dbReference>
<evidence type="ECO:0000256" key="5">
    <source>
        <dbReference type="ARBA" id="ARBA00012388"/>
    </source>
</evidence>
<feature type="transmembrane region" description="Helical" evidence="14">
    <location>
        <begin position="1865"/>
        <end position="1886"/>
    </location>
</feature>
<dbReference type="GO" id="GO:0031123">
    <property type="term" value="P:RNA 3'-end processing"/>
    <property type="evidence" value="ECO:0007669"/>
    <property type="project" value="InterPro"/>
</dbReference>
<keyword evidence="14" id="KW-0812">Transmembrane</keyword>
<gene>
    <name evidence="19" type="ORF">G7Y89_g191</name>
</gene>
<feature type="region of interest" description="Disordered" evidence="13">
    <location>
        <begin position="1494"/>
        <end position="1515"/>
    </location>
</feature>
<dbReference type="Gene3D" id="1.10.1410.10">
    <property type="match status" value="1"/>
</dbReference>
<evidence type="ECO:0000256" key="13">
    <source>
        <dbReference type="SAM" id="MobiDB-lite"/>
    </source>
</evidence>
<dbReference type="FunFam" id="3.30.460.10:FF:000002">
    <property type="entry name" value="Poly(A) polymerase alpha, putative"/>
    <property type="match status" value="1"/>
</dbReference>
<evidence type="ECO:0000256" key="2">
    <source>
        <dbReference type="ARBA" id="ARBA00001946"/>
    </source>
</evidence>
<feature type="region of interest" description="Disordered" evidence="13">
    <location>
        <begin position="758"/>
        <end position="779"/>
    </location>
</feature>
<evidence type="ECO:0000256" key="8">
    <source>
        <dbReference type="ARBA" id="ARBA00022723"/>
    </source>
</evidence>
<dbReference type="PANTHER" id="PTHR28208">
    <property type="entry name" value="PHOSPHATIDATE PHOSPHATASE APP1"/>
    <property type="match status" value="1"/>
</dbReference>
<dbReference type="GO" id="GO:0046872">
    <property type="term" value="F:metal ion binding"/>
    <property type="evidence" value="ECO:0007669"/>
    <property type="project" value="UniProtKB-KW"/>
</dbReference>
<keyword evidence="8" id="KW-0479">Metal-binding</keyword>
<evidence type="ECO:0000259" key="17">
    <source>
        <dbReference type="Pfam" id="PF09949"/>
    </source>
</evidence>
<evidence type="ECO:0000259" key="15">
    <source>
        <dbReference type="Pfam" id="PF04926"/>
    </source>
</evidence>
<dbReference type="InterPro" id="IPR007012">
    <property type="entry name" value="PolA_pol_cen_dom"/>
</dbReference>
<reference evidence="19 20" key="1">
    <citation type="submission" date="2020-03" db="EMBL/GenBank/DDBJ databases">
        <title>Draft Genome Sequence of Cudoniella acicularis.</title>
        <authorList>
            <person name="Buettner E."/>
            <person name="Kellner H."/>
        </authorList>
    </citation>
    <scope>NUCLEOTIDE SEQUENCE [LARGE SCALE GENOMIC DNA]</scope>
    <source>
        <strain evidence="19 20">DSM 108380</strain>
    </source>
</reference>
<feature type="transmembrane region" description="Helical" evidence="14">
    <location>
        <begin position="2058"/>
        <end position="2083"/>
    </location>
</feature>
<feature type="region of interest" description="Disordered" evidence="13">
    <location>
        <begin position="416"/>
        <end position="455"/>
    </location>
</feature>
<dbReference type="GO" id="GO:0008195">
    <property type="term" value="F:phosphatidate phosphatase activity"/>
    <property type="evidence" value="ECO:0007669"/>
    <property type="project" value="InterPro"/>
</dbReference>
<feature type="region of interest" description="Disordered" evidence="13">
    <location>
        <begin position="2502"/>
        <end position="2531"/>
    </location>
</feature>
<evidence type="ECO:0000259" key="18">
    <source>
        <dbReference type="Pfam" id="PF20750"/>
    </source>
</evidence>
<evidence type="ECO:0000313" key="20">
    <source>
        <dbReference type="Proteomes" id="UP000566819"/>
    </source>
</evidence>
<feature type="transmembrane region" description="Helical" evidence="14">
    <location>
        <begin position="2327"/>
        <end position="2352"/>
    </location>
</feature>
<feature type="compositionally biased region" description="Low complexity" evidence="13">
    <location>
        <begin position="434"/>
        <end position="445"/>
    </location>
</feature>
<dbReference type="GO" id="GO:0005634">
    <property type="term" value="C:nucleus"/>
    <property type="evidence" value="ECO:0007669"/>
    <property type="project" value="UniProtKB-SubCell"/>
</dbReference>
<feature type="compositionally biased region" description="Polar residues" evidence="13">
    <location>
        <begin position="1205"/>
        <end position="1224"/>
    </location>
</feature>
<comment type="similarity">
    <text evidence="4">Belongs to the poly(A) polymerase family.</text>
</comment>
<dbReference type="EMBL" id="JAAMPI010000006">
    <property type="protein sequence ID" value="KAF4637899.1"/>
    <property type="molecule type" value="Genomic_DNA"/>
</dbReference>
<evidence type="ECO:0000256" key="7">
    <source>
        <dbReference type="ARBA" id="ARBA00022679"/>
    </source>
</evidence>
<evidence type="ECO:0000256" key="14">
    <source>
        <dbReference type="SAM" id="Phobius"/>
    </source>
</evidence>
<feature type="compositionally biased region" description="Basic and acidic residues" evidence="13">
    <location>
        <begin position="855"/>
        <end position="897"/>
    </location>
</feature>
<evidence type="ECO:0000256" key="3">
    <source>
        <dbReference type="ARBA" id="ARBA00004123"/>
    </source>
</evidence>
<keyword evidence="6" id="KW-0507">mRNA processing</keyword>
<evidence type="ECO:0000256" key="10">
    <source>
        <dbReference type="ARBA" id="ARBA00022840"/>
    </source>
</evidence>
<dbReference type="InterPro" id="IPR048840">
    <property type="entry name" value="PolA_pol_NTPase"/>
</dbReference>
<feature type="region of interest" description="Disordered" evidence="13">
    <location>
        <begin position="1183"/>
        <end position="1358"/>
    </location>
</feature>
<keyword evidence="14" id="KW-1133">Transmembrane helix</keyword>
<sequence length="2563" mass="282408">MTTPGPKQWGVTAPLSNVLPTESENQATSDLIEELRRQNNYESTTDTNKRTTVLASLQRITEEFVRQVSRAQGLPESVVKSAGGKIFTYGSYRLGVFGPGSDIDTLVVAPKHITIDDYFKYFPDLLKNMAPPGAITDLTPVTDSFVPIIKFEYSGISIDLIFSRLAMLSQVPKDLKLQDKALLRGLTEPELRSLNGTRVTDEILELVPQQSVFRTALRGIKLWAQRQAIYANIMGFPGGVAWAMLVARVCQLYPKATSSKIIAKFFRIIDRWPWPTPVVLKTIENGDLQVRVWNPKVGCLYTIRSTKAKLIQIYVSDDRHIMPIITPAYPSMCATHNITYSTMAVIHRELKRGGDIAEKIMSGKAPWKDLFVKHTFFTNGYKYYLSVISASTTEEAQLVWSGWVESKALNENTNARMKRKWKKQRTISNSSSRTPPTDTATTAPDSNGETVARDGAQDGVQKLNGVEKGTIVYTTTWYIGLELREGTPFAGFMREHLTRNASAAQLLIELGAKSLDLSDQVLKFKKLCTAWDKYDHELNALNIAHIKNYDLPNDVFTEGEIKPAKPQKRRAANGTVKKRLAGESLLRYLFPHPRRNARDQLTRLRFDTLPYYKRRAHSRIYNYIVKHQKQRQLKKVAGTTILDILRKRGRLIFGEHRKDNEKTAQAKVTMSGSMPSFGGGEGSIYGEGRERGARRKKFAGYLKAANDIRQSYQQSYSQKWAGDDYADEANGIPGSFPDVAIVSHGDEQLVLFPSYAKRHTKEPPDPTARGTYDSTTEGPGDAEYWAREWQKFEDDRAIVDVDVRGWIYSPHRGPMTRKNRLLIGLARQLSGIPAPKASSRDNSPDSASSLRAKHKEHEAQREQEKITREADQIVRRGRGEENVASRGGYSERPRYDSDSESLYGDRTGSGTLTPSRSADEAPGPGQLSKRASWNHPSDMTQAELVTANSHLMARLNPFLTNPLVSTPITVFFYDEKTSVSRTVTTNDAGHFIMRAPLEFVPTHIRVLASENLSATEEVKITEPMGVSLISDVDDTIKHSSIGGGPREIFRNTFIRDLGDLTIDGVKEWYNTMYDMGVGVHYVSNSPWQLFPVLVSFFRKAGLPPGSYHLKQYSGMLQGIFEPVAERKKGTLEKIMRDFPERKFVLVGDSGEADLEVYTDVVLANPGKVIAVFIRDVTTPENQGFFDSAMGPLSGDRRRGRDLMSRVQSGDSRRSQASLTSTASDSPERRPALPPRGVSEAILQTSDGPTMGKLIDFEDEPQEMSIHESHRRVMPRSASDFGSLEVPRRKSAPDTAGRAPPPRPAKPLALRGMSTTETIPSSSADPKKVPPPPPPPRRSNALSSYASHPLSQTHSSADLDASNEGYVASARQKVSAAYNALPEVRSYIPGQRSEPMDSSLENPPALPPRGLGAVPGNSAKSLSWNGTDTSDDESYRPNNNAPVNKKLDLWKRRWRRAKDILDSKGVELRSWRTGSDVCLEAIQLVEKTMREMGVEGYGREEENGRKSKKTGAGGGESSCQSLLWAFEKNCMGKICHVEKAQIDRFVDAAAEIGGCTSPTSSLSDWPLLSEAVHVSRNVPGIEIGLLFREAPLGAGVDSIRVPLETSLHVTVTQNQDYKYARHASAVRRHFHLLKMNFDETTRLLKPAEHIPPSSGQEAEVDESWKHRRFSWGEIIGFVTALFGKSPSFRSKGEFRPCILTGNLGVLLSSADDSIVLATHETVASEFDRLSNSSWMITGFTLGYCVTLPLCGWQDLFSDNSWKNNIGLWSFRNADFGLYLAHRWESFLLYKISDANNGSDIVPPTEVAILRSYVNIVEILGHALGGPIGGYLAGTVGWRCLKTIAPPSTEEQPAFDGIENQEKPGMFSFDFGGLLSITGVIASILAAIELKKTSAWGDSAVLVAVAAGALSTIMFLTFESLIAKKPLIPLWLLKTEVGLFCIGQIFFLMGRWAFVTNIAPYFTHTLGYSDAKAGAWIIPSSVGTAIGGLIAGQVMKCEQLGMALGTSLGGGLLQGQFRATLFERLKDVSNLEEIIKGVLQDTSFTSQLPEGLRWVVWDCYLCSFWVVPTVYLSTLALALITAILATENPQVRMARAWSAVAAFTFCGIPTPALDGYGVPFMKPTAAPARELVKQRLAKKDATSVCTEWTIPGGTLIQQKSRFDIVLINICKATDNLNASIPKPAFSRVSLETYMRDVAKRVFLIIGLRSAGTMERRLELRHPAKPTVHSGSANPSCGYFAFVLSPGATFSNFGCSTKAYELTVQLLDSISSSVVLNSGGTTQVVVTPSTVYVTPSPTVMVTPTQTGQAAASSTTSVPNIGSHTQNNTPIGAIVGGVIGGIALIGLFAFLIWFFFRKRRQDREARAARTAQTQYQQQQADSALAAALPNRVFEVDGRQTDQVPYLPHPNAAYVPPEAEKPPPIIQEYYRPPFQNTYSSEGQMPVQPSKPPSNYVQPPPIERPASNATEFVQHNQTPGGGVPISTSPTISYPLGATELAENRASWLPPTNSNELGGENRGSYQIPPNTNELGAESRSSYMLPLRSAVGPMPSVDMSGAPLREDYHND</sequence>
<feature type="compositionally biased region" description="Basic and acidic residues" evidence="13">
    <location>
        <begin position="1494"/>
        <end position="1504"/>
    </location>
</feature>
<feature type="compositionally biased region" description="Basic and acidic residues" evidence="13">
    <location>
        <begin position="1194"/>
        <end position="1203"/>
    </location>
</feature>
<feature type="transmembrane region" description="Helical" evidence="14">
    <location>
        <begin position="1928"/>
        <end position="1951"/>
    </location>
</feature>
<dbReference type="SUPFAM" id="SSF103473">
    <property type="entry name" value="MFS general substrate transporter"/>
    <property type="match status" value="1"/>
</dbReference>
<evidence type="ECO:0000256" key="1">
    <source>
        <dbReference type="ARBA" id="ARBA00001936"/>
    </source>
</evidence>
<feature type="transmembrane region" description="Helical" evidence="14">
    <location>
        <begin position="1971"/>
        <end position="1990"/>
    </location>
</feature>
<dbReference type="InterPro" id="IPR036259">
    <property type="entry name" value="MFS_trans_sf"/>
</dbReference>
<evidence type="ECO:0000256" key="11">
    <source>
        <dbReference type="ARBA" id="ARBA00022842"/>
    </source>
</evidence>
<feature type="domain" description="Poly(A) polymerase nucleotidyltransferase" evidence="18">
    <location>
        <begin position="10"/>
        <end position="207"/>
    </location>
</feature>
<dbReference type="GO" id="GO:0030479">
    <property type="term" value="C:actin cortical patch"/>
    <property type="evidence" value="ECO:0007669"/>
    <property type="project" value="TreeGrafter"/>
</dbReference>
<keyword evidence="14" id="KW-0472">Membrane</keyword>
<evidence type="ECO:0000256" key="4">
    <source>
        <dbReference type="ARBA" id="ARBA00010912"/>
    </source>
</evidence>
<feature type="transmembrane region" description="Helical" evidence="14">
    <location>
        <begin position="1898"/>
        <end position="1916"/>
    </location>
</feature>
<feature type="compositionally biased region" description="Polar residues" evidence="13">
    <location>
        <begin position="1344"/>
        <end position="1355"/>
    </location>
</feature>
<evidence type="ECO:0000256" key="12">
    <source>
        <dbReference type="ARBA" id="ARBA00023242"/>
    </source>
</evidence>
<dbReference type="OrthoDB" id="2117591at2759"/>
<dbReference type="Proteomes" id="UP000566819">
    <property type="component" value="Unassembled WGS sequence"/>
</dbReference>
<feature type="domain" description="Phosphatidate phosphatase APP1 catalytic" evidence="17">
    <location>
        <begin position="1026"/>
        <end position="1175"/>
    </location>
</feature>
<dbReference type="InterPro" id="IPR019236">
    <property type="entry name" value="APP1_cat"/>
</dbReference>
<keyword evidence="10" id="KW-0067">ATP-binding</keyword>
<feature type="compositionally biased region" description="Polar residues" evidence="13">
    <location>
        <begin position="1417"/>
        <end position="1427"/>
    </location>
</feature>
<feature type="compositionally biased region" description="Basic residues" evidence="13">
    <location>
        <begin position="416"/>
        <end position="425"/>
    </location>
</feature>
<keyword evidence="7" id="KW-0808">Transferase</keyword>
<evidence type="ECO:0000256" key="6">
    <source>
        <dbReference type="ARBA" id="ARBA00022664"/>
    </source>
</evidence>
<dbReference type="Pfam" id="PF20750">
    <property type="entry name" value="PAP_NTPase"/>
    <property type="match status" value="1"/>
</dbReference>
<dbReference type="GO" id="GO:1990817">
    <property type="term" value="F:poly(A) RNA polymerase activity"/>
    <property type="evidence" value="ECO:0007669"/>
    <property type="project" value="UniProtKB-EC"/>
</dbReference>
<dbReference type="SUPFAM" id="SSF55003">
    <property type="entry name" value="PAP/Archaeal CCA-adding enzyme, C-terminal domain"/>
    <property type="match status" value="1"/>
</dbReference>
<dbReference type="SUPFAM" id="SSF81631">
    <property type="entry name" value="PAP/OAS1 substrate-binding domain"/>
    <property type="match status" value="1"/>
</dbReference>
<evidence type="ECO:0000259" key="16">
    <source>
        <dbReference type="Pfam" id="PF04928"/>
    </source>
</evidence>
<dbReference type="InterPro" id="IPR007010">
    <property type="entry name" value="PolA_pol_RNA-bd_dom"/>
</dbReference>
<feature type="compositionally biased region" description="Polar residues" evidence="13">
    <location>
        <begin position="2516"/>
        <end position="2531"/>
    </location>
</feature>
<feature type="region of interest" description="Disordered" evidence="13">
    <location>
        <begin position="832"/>
        <end position="933"/>
    </location>
</feature>
<evidence type="ECO:0000256" key="9">
    <source>
        <dbReference type="ARBA" id="ARBA00022741"/>
    </source>
</evidence>
<dbReference type="PANTHER" id="PTHR28208:SF3">
    <property type="entry name" value="PHOSPHATIDATE PHOSPHATASE APP1"/>
    <property type="match status" value="1"/>
</dbReference>
<dbReference type="InterPro" id="IPR011068">
    <property type="entry name" value="NuclTrfase_I-like_C"/>
</dbReference>
<dbReference type="InterPro" id="IPR052935">
    <property type="entry name" value="Mg2+_PAP"/>
</dbReference>
<organism evidence="19 20">
    <name type="scientific">Cudoniella acicularis</name>
    <dbReference type="NCBI Taxonomy" id="354080"/>
    <lineage>
        <taxon>Eukaryota</taxon>
        <taxon>Fungi</taxon>
        <taxon>Dikarya</taxon>
        <taxon>Ascomycota</taxon>
        <taxon>Pezizomycotina</taxon>
        <taxon>Leotiomycetes</taxon>
        <taxon>Helotiales</taxon>
        <taxon>Tricladiaceae</taxon>
        <taxon>Cudoniella</taxon>
    </lineage>
</organism>
<dbReference type="GO" id="GO:0006397">
    <property type="term" value="P:mRNA processing"/>
    <property type="evidence" value="ECO:0007669"/>
    <property type="project" value="UniProtKB-KW"/>
</dbReference>
<dbReference type="FunFam" id="1.10.1410.10:FF:000001">
    <property type="entry name" value="Putative poly(A) polymerase gamma"/>
    <property type="match status" value="1"/>
</dbReference>
<keyword evidence="9" id="KW-0547">Nucleotide-binding</keyword>
<dbReference type="Gene3D" id="3.30.460.10">
    <property type="entry name" value="Beta Polymerase, domain 2"/>
    <property type="match status" value="1"/>
</dbReference>
<keyword evidence="12" id="KW-0539">Nucleus</keyword>
<feature type="domain" description="Poly(A) polymerase RNA-binding" evidence="15">
    <location>
        <begin position="375"/>
        <end position="565"/>
    </location>
</feature>
<dbReference type="GO" id="GO:0005524">
    <property type="term" value="F:ATP binding"/>
    <property type="evidence" value="ECO:0007669"/>
    <property type="project" value="UniProtKB-KW"/>
</dbReference>
<comment type="cofactor">
    <cofactor evidence="1">
        <name>Mn(2+)</name>
        <dbReference type="ChEBI" id="CHEBI:29035"/>
    </cofactor>
</comment>
<dbReference type="InterPro" id="IPR043519">
    <property type="entry name" value="NT_sf"/>
</dbReference>
<comment type="caution">
    <text evidence="19">The sequence shown here is derived from an EMBL/GenBank/DDBJ whole genome shotgun (WGS) entry which is preliminary data.</text>
</comment>
<dbReference type="Pfam" id="PF04928">
    <property type="entry name" value="PAP_central"/>
    <property type="match status" value="1"/>
</dbReference>
<protein>
    <recommendedName>
        <fullName evidence="5">polynucleotide adenylyltransferase</fullName>
        <ecNumber evidence="5">2.7.7.19</ecNumber>
    </recommendedName>
</protein>
<dbReference type="EC" id="2.7.7.19" evidence="5"/>
<dbReference type="SUPFAM" id="SSF81301">
    <property type="entry name" value="Nucleotidyltransferase"/>
    <property type="match status" value="1"/>
</dbReference>
<keyword evidence="11" id="KW-0460">Magnesium</keyword>
<comment type="cofactor">
    <cofactor evidence="2">
        <name>Mg(2+)</name>
        <dbReference type="ChEBI" id="CHEBI:18420"/>
    </cofactor>
</comment>
<keyword evidence="20" id="KW-1185">Reference proteome</keyword>